<dbReference type="AlphaFoldDB" id="A0A8J2RHY3"/>
<evidence type="ECO:0000256" key="2">
    <source>
        <dbReference type="PIRSR" id="PIRSR619791-2"/>
    </source>
</evidence>
<feature type="chain" id="PRO_5035170796" description="Chorion peroxidase" evidence="4">
    <location>
        <begin position="23"/>
        <end position="714"/>
    </location>
</feature>
<evidence type="ECO:0000256" key="4">
    <source>
        <dbReference type="SAM" id="SignalP"/>
    </source>
</evidence>
<keyword evidence="2" id="KW-0349">Heme</keyword>
<dbReference type="InterPro" id="IPR019791">
    <property type="entry name" value="Haem_peroxidase_animal"/>
</dbReference>
<dbReference type="FunFam" id="1.10.640.10:FF:000014">
    <property type="entry name" value="Uncharacterized protein"/>
    <property type="match status" value="1"/>
</dbReference>
<comment type="caution">
    <text evidence="5">The sequence shown here is derived from an EMBL/GenBank/DDBJ whole genome shotgun (WGS) entry which is preliminary data.</text>
</comment>
<dbReference type="GO" id="GO:0020037">
    <property type="term" value="F:heme binding"/>
    <property type="evidence" value="ECO:0007669"/>
    <property type="project" value="InterPro"/>
</dbReference>
<dbReference type="GO" id="GO:0046872">
    <property type="term" value="F:metal ion binding"/>
    <property type="evidence" value="ECO:0007669"/>
    <property type="project" value="UniProtKB-KW"/>
</dbReference>
<reference evidence="5" key="1">
    <citation type="submission" date="2021-11" db="EMBL/GenBank/DDBJ databases">
        <authorList>
            <person name="Schell T."/>
        </authorList>
    </citation>
    <scope>NUCLEOTIDE SEQUENCE</scope>
    <source>
        <strain evidence="5">M5</strain>
    </source>
</reference>
<dbReference type="InterPro" id="IPR037120">
    <property type="entry name" value="Haem_peroxidase_sf_animal"/>
</dbReference>
<evidence type="ECO:0000313" key="5">
    <source>
        <dbReference type="EMBL" id="CAH0101378.1"/>
    </source>
</evidence>
<keyword evidence="3" id="KW-0812">Transmembrane</keyword>
<sequence>MTKVSYWLLLLAISSSLLFTFAFSNADASKTIDLQEIASEALAEVESMLELERRLLTKGLIVDRGTSAAHMHSLMVATDSGSKQRDSTLSASKILIASSLVKAKFDWSSDEARRELPLISLANTDLKSSCPDSITCLESSKYQSIDGSCHNQAHPSWGKANTPFQRILPNAYADATRRAVDGSELKSPRVITTTVIQRASRTSDDNTLVLMSWGQFITHDMTKSSSFTSADGKIPQCCNVTSGEPLEPELLHPFCLPIDIPVDDRFYSQYNQTCMTFVRTNIGADYSCSLGHAEQLNSITHWLDGSMIYGSSLSELNNLRLGQNGTLKYSTTDDGKELLPLRPGCTSSSCYFAGDTRAHENPQLTILHTLMMREHNRIARALKTLNPLWDEETLFQETRCEQAMADFKLTSSAVGSQYNEENAVNPSVLNEFAAAVFRVGHFQVQGNLVLYDENNQEVKDQSFTLSNSFFDSSMLPQPGFIDNAIRGLTKQLPSSVDVEYTSELTNLLFKGSNAFGMDLVSLNVQRGREHGIPDYNTVRTFCGLPKATSFEDLSNEIEQQTIDNLKKVYNSVDDIDLYIGCLSESSRPVSGSVLGPTAVCVIANQFSVIKNNDRYFYDVTNQMNSLTTGQLNEIKKSASLARIMCDNNNGDVKTMQPNAFRAPTSNNGKQLCSIIPSINLDMWKDPKAAAPSKAAVVAPSFILMIFFSVNLLLY</sequence>
<evidence type="ECO:0008006" key="7">
    <source>
        <dbReference type="Google" id="ProtNLM"/>
    </source>
</evidence>
<keyword evidence="4" id="KW-0732">Signal</keyword>
<dbReference type="EMBL" id="CAKKLH010000057">
    <property type="protein sequence ID" value="CAH0101378.1"/>
    <property type="molecule type" value="Genomic_DNA"/>
</dbReference>
<dbReference type="GO" id="GO:0006979">
    <property type="term" value="P:response to oxidative stress"/>
    <property type="evidence" value="ECO:0007669"/>
    <property type="project" value="InterPro"/>
</dbReference>
<dbReference type="PRINTS" id="PR00457">
    <property type="entry name" value="ANPEROXIDASE"/>
</dbReference>
<dbReference type="PANTHER" id="PTHR11475">
    <property type="entry name" value="OXIDASE/PEROXIDASE"/>
    <property type="match status" value="1"/>
</dbReference>
<dbReference type="PROSITE" id="PS50292">
    <property type="entry name" value="PEROXIDASE_3"/>
    <property type="match status" value="1"/>
</dbReference>
<name>A0A8J2RHY3_9CRUS</name>
<evidence type="ECO:0000256" key="1">
    <source>
        <dbReference type="ARBA" id="ARBA00022559"/>
    </source>
</evidence>
<accession>A0A8J2RHY3</accession>
<proteinExistence type="predicted"/>
<protein>
    <recommendedName>
        <fullName evidence="7">Chorion peroxidase</fullName>
    </recommendedName>
</protein>
<dbReference type="Proteomes" id="UP000789390">
    <property type="component" value="Unassembled WGS sequence"/>
</dbReference>
<dbReference type="InterPro" id="IPR010255">
    <property type="entry name" value="Haem_peroxidase_sf"/>
</dbReference>
<feature type="binding site" description="axial binding residue" evidence="2">
    <location>
        <position position="441"/>
    </location>
    <ligand>
        <name>heme b</name>
        <dbReference type="ChEBI" id="CHEBI:60344"/>
    </ligand>
    <ligandPart>
        <name>Fe</name>
        <dbReference type="ChEBI" id="CHEBI:18248"/>
    </ligandPart>
</feature>
<feature type="transmembrane region" description="Helical" evidence="3">
    <location>
        <begin position="694"/>
        <end position="713"/>
    </location>
</feature>
<evidence type="ECO:0000313" key="6">
    <source>
        <dbReference type="Proteomes" id="UP000789390"/>
    </source>
</evidence>
<dbReference type="SUPFAM" id="SSF48113">
    <property type="entry name" value="Heme-dependent peroxidases"/>
    <property type="match status" value="1"/>
</dbReference>
<dbReference type="Pfam" id="PF03098">
    <property type="entry name" value="An_peroxidase"/>
    <property type="match status" value="2"/>
</dbReference>
<organism evidence="5 6">
    <name type="scientific">Daphnia galeata</name>
    <dbReference type="NCBI Taxonomy" id="27404"/>
    <lineage>
        <taxon>Eukaryota</taxon>
        <taxon>Metazoa</taxon>
        <taxon>Ecdysozoa</taxon>
        <taxon>Arthropoda</taxon>
        <taxon>Crustacea</taxon>
        <taxon>Branchiopoda</taxon>
        <taxon>Diplostraca</taxon>
        <taxon>Cladocera</taxon>
        <taxon>Anomopoda</taxon>
        <taxon>Daphniidae</taxon>
        <taxon>Daphnia</taxon>
    </lineage>
</organism>
<gene>
    <name evidence="5" type="ORF">DGAL_LOCUS3709</name>
</gene>
<keyword evidence="2" id="KW-0408">Iron</keyword>
<keyword evidence="2" id="KW-0479">Metal-binding</keyword>
<dbReference type="GO" id="GO:0004601">
    <property type="term" value="F:peroxidase activity"/>
    <property type="evidence" value="ECO:0007669"/>
    <property type="project" value="UniProtKB-KW"/>
</dbReference>
<feature type="signal peptide" evidence="4">
    <location>
        <begin position="1"/>
        <end position="22"/>
    </location>
</feature>
<evidence type="ECO:0000256" key="3">
    <source>
        <dbReference type="SAM" id="Phobius"/>
    </source>
</evidence>
<dbReference type="PANTHER" id="PTHR11475:SF114">
    <property type="entry name" value="PEROXIDASE-LIKE PROTEIN"/>
    <property type="match status" value="1"/>
</dbReference>
<dbReference type="CDD" id="cd09823">
    <property type="entry name" value="peroxinectin_like"/>
    <property type="match status" value="1"/>
</dbReference>
<dbReference type="Gene3D" id="1.10.640.10">
    <property type="entry name" value="Haem peroxidase domain superfamily, animal type"/>
    <property type="match status" value="1"/>
</dbReference>
<keyword evidence="6" id="KW-1185">Reference proteome</keyword>
<keyword evidence="3" id="KW-0472">Membrane</keyword>
<keyword evidence="3" id="KW-1133">Transmembrane helix</keyword>
<keyword evidence="1" id="KW-0575">Peroxidase</keyword>
<keyword evidence="1" id="KW-0560">Oxidoreductase</keyword>
<dbReference type="OrthoDB" id="823504at2759"/>